<dbReference type="GeneID" id="5978616"/>
<gene>
    <name evidence="1" type="ORF">SNOG_11465</name>
</gene>
<organism evidence="1 2">
    <name type="scientific">Phaeosphaeria nodorum (strain SN15 / ATCC MYA-4574 / FGSC 10173)</name>
    <name type="common">Glume blotch fungus</name>
    <name type="synonym">Parastagonospora nodorum</name>
    <dbReference type="NCBI Taxonomy" id="321614"/>
    <lineage>
        <taxon>Eukaryota</taxon>
        <taxon>Fungi</taxon>
        <taxon>Dikarya</taxon>
        <taxon>Ascomycota</taxon>
        <taxon>Pezizomycotina</taxon>
        <taxon>Dothideomycetes</taxon>
        <taxon>Pleosporomycetidae</taxon>
        <taxon>Pleosporales</taxon>
        <taxon>Pleosporineae</taxon>
        <taxon>Phaeosphaeriaceae</taxon>
        <taxon>Parastagonospora</taxon>
    </lineage>
</organism>
<protein>
    <submittedName>
        <fullName evidence="1">Uncharacterized protein</fullName>
    </submittedName>
</protein>
<proteinExistence type="predicted"/>
<dbReference type="InParanoid" id="Q0U9U9"/>
<name>Q0U9U9_PHANO</name>
<accession>Q0U9U9</accession>
<dbReference type="AlphaFoldDB" id="Q0U9U9"/>
<reference evidence="2" key="1">
    <citation type="journal article" date="2007" name="Plant Cell">
        <title>Dothideomycete-plant interactions illuminated by genome sequencing and EST analysis of the wheat pathogen Stagonospora nodorum.</title>
        <authorList>
            <person name="Hane J.K."/>
            <person name="Lowe R.G."/>
            <person name="Solomon P.S."/>
            <person name="Tan K.C."/>
            <person name="Schoch C.L."/>
            <person name="Spatafora J.W."/>
            <person name="Crous P.W."/>
            <person name="Kodira C."/>
            <person name="Birren B.W."/>
            <person name="Galagan J.E."/>
            <person name="Torriani S.F."/>
            <person name="McDonald B.A."/>
            <person name="Oliver R.P."/>
        </authorList>
    </citation>
    <scope>NUCLEOTIDE SEQUENCE [LARGE SCALE GENOMIC DNA]</scope>
    <source>
        <strain evidence="2">SN15 / ATCC MYA-4574 / FGSC 10173</strain>
    </source>
</reference>
<dbReference type="Proteomes" id="UP000001055">
    <property type="component" value="Unassembled WGS sequence"/>
</dbReference>
<dbReference type="RefSeq" id="XP_001801708.1">
    <property type="nucleotide sequence ID" value="XM_001801656.1"/>
</dbReference>
<sequence length="51" mass="5919">MMLTRGRSNAIREAPEAAKIKTSFVMRQVLREDQYRWGGWQSFGGQRGRGF</sequence>
<evidence type="ECO:0000313" key="2">
    <source>
        <dbReference type="Proteomes" id="UP000001055"/>
    </source>
</evidence>
<dbReference type="KEGG" id="pno:SNOG_11465"/>
<dbReference type="EMBL" id="CH445343">
    <property type="protein sequence ID" value="EAT81173.1"/>
    <property type="molecule type" value="Genomic_DNA"/>
</dbReference>
<evidence type="ECO:0000313" key="1">
    <source>
        <dbReference type="EMBL" id="EAT81173.1"/>
    </source>
</evidence>